<accession>A0A1B4VBD8</accession>
<evidence type="ECO:0000313" key="3">
    <source>
        <dbReference type="Proteomes" id="UP000218899"/>
    </source>
</evidence>
<keyword evidence="1" id="KW-0812">Transmembrane</keyword>
<sequence length="247" mass="27605">MLSWMDIATLRTSDRALAKRYGKRLAKLLEERFGIRQGELVERAARAAAYLPGVTKRRLEDLALELTQISQGLARIDNRDSWRASIETTLSALESSGPYVRVTPRRRLGWWWHTVFLIGAAILYLNLPAVFGVTPGPWVDRIAAWTGMGYLYRAWDRGLQMGWPPCRTRAVLRCLLTLLLAVSPVVIVLAVLNLRDYARSTPVESDGSSYSSNERWHHDMSVTNPATGLPMDGAVDSAGNMFGDSDD</sequence>
<dbReference type="KEGG" id="sva:SVA_3046"/>
<reference evidence="2 3" key="1">
    <citation type="submission" date="2015-08" db="EMBL/GenBank/DDBJ databases">
        <title>Complete genome sequence of Sulfurifustis variabilis.</title>
        <authorList>
            <person name="Miura A."/>
            <person name="Kojima H."/>
            <person name="Fukui M."/>
        </authorList>
    </citation>
    <scope>NUCLEOTIDE SEQUENCE [LARGE SCALE GENOMIC DNA]</scope>
    <source>
        <strain evidence="3">skN76</strain>
    </source>
</reference>
<protein>
    <submittedName>
        <fullName evidence="2">Uncharacterized protein</fullName>
    </submittedName>
</protein>
<keyword evidence="1" id="KW-1133">Transmembrane helix</keyword>
<evidence type="ECO:0000313" key="2">
    <source>
        <dbReference type="EMBL" id="BAU49594.1"/>
    </source>
</evidence>
<keyword evidence="1" id="KW-0472">Membrane</keyword>
<feature type="transmembrane region" description="Helical" evidence="1">
    <location>
        <begin position="170"/>
        <end position="192"/>
    </location>
</feature>
<keyword evidence="3" id="KW-1185">Reference proteome</keyword>
<proteinExistence type="predicted"/>
<dbReference type="EMBL" id="AP014936">
    <property type="protein sequence ID" value="BAU49594.1"/>
    <property type="molecule type" value="Genomic_DNA"/>
</dbReference>
<organism evidence="2 3">
    <name type="scientific">Sulfurifustis variabilis</name>
    <dbReference type="NCBI Taxonomy" id="1675686"/>
    <lineage>
        <taxon>Bacteria</taxon>
        <taxon>Pseudomonadati</taxon>
        <taxon>Pseudomonadota</taxon>
        <taxon>Gammaproteobacteria</taxon>
        <taxon>Acidiferrobacterales</taxon>
        <taxon>Acidiferrobacteraceae</taxon>
        <taxon>Sulfurifustis</taxon>
    </lineage>
</organism>
<evidence type="ECO:0000256" key="1">
    <source>
        <dbReference type="SAM" id="Phobius"/>
    </source>
</evidence>
<feature type="transmembrane region" description="Helical" evidence="1">
    <location>
        <begin position="110"/>
        <end position="131"/>
    </location>
</feature>
<dbReference type="Proteomes" id="UP000218899">
    <property type="component" value="Chromosome"/>
</dbReference>
<name>A0A1B4VBD8_9GAMM</name>
<dbReference type="AlphaFoldDB" id="A0A1B4VBD8"/>
<gene>
    <name evidence="2" type="ORF">SVA_3046</name>
</gene>